<dbReference type="AlphaFoldDB" id="A0A6M3KR47"/>
<evidence type="ECO:0000313" key="1">
    <source>
        <dbReference type="EMBL" id="QJA64388.1"/>
    </source>
</evidence>
<accession>A0A6M3KR47</accession>
<reference evidence="2" key="1">
    <citation type="submission" date="2020-03" db="EMBL/GenBank/DDBJ databases">
        <title>The deep terrestrial virosphere.</title>
        <authorList>
            <person name="Holmfeldt K."/>
            <person name="Nilsson E."/>
            <person name="Simone D."/>
            <person name="Lopez-Fernandez M."/>
            <person name="Wu X."/>
            <person name="de Brujin I."/>
            <person name="Lundin D."/>
            <person name="Andersson A."/>
            <person name="Bertilsson S."/>
            <person name="Dopson M."/>
        </authorList>
    </citation>
    <scope>NUCLEOTIDE SEQUENCE</scope>
    <source>
        <strain evidence="2">MM415A00253</strain>
        <strain evidence="1">MM415B00498</strain>
    </source>
</reference>
<name>A0A6M3KR47_9ZZZZ</name>
<dbReference type="EMBL" id="MT142517">
    <property type="protein sequence ID" value="QJA83778.1"/>
    <property type="molecule type" value="Genomic_DNA"/>
</dbReference>
<proteinExistence type="predicted"/>
<organism evidence="2">
    <name type="scientific">viral metagenome</name>
    <dbReference type="NCBI Taxonomy" id="1070528"/>
    <lineage>
        <taxon>unclassified sequences</taxon>
        <taxon>metagenomes</taxon>
        <taxon>organismal metagenomes</taxon>
    </lineage>
</organism>
<sequence>MFHAENHLFYRLTSKALSTNSFNTCSKEYAGLTYPMIRDSIETDTFETVHIDTTYISIIMELDSSILFVSDVNFDSIAKFADTIYVDFIRSDSTNYISFYDSVYFHQPVVVGSVYIDSLDARTATIDSAFIDIARIDSLDADSIDADYIYVDKLTDGTFTVESGAFTGVASISDGTASWSSSSLSGFVDGTFTGDLSAEDITASDTVYGAVVQGTTVNAMTTIKLNNVDINTAGTLTNVAYLNQENTFTDTNIYNSHTASKFLALDANKRIINRDETDPVWVADSSAFLNRNDFADSLKNCHDTISASVIHACSKLDIDADTITGQPVWTGDFRLTGGQIRASSVPLVLSTENVGDIELAPVSGDSIFLDASGAGITYIQSSAMIEEHLKFTDNNTEIFKSVATNDLVFQDINSGLIKLATLDTGRVSTSGDDIYGNINITSKKAYKQNNVNLIRIPSGSETSLCIGNSGNNTFYKKNNTLIGDSAGYSLNTGQRNTFIGSLAGQYCDSTDNLFIGIGAGRYRNVNNNIGIGYVALRGAVGTATGNFNTALGNYAGYNTTTGTDNVFIGYDAGANNNTGYYNVYIGNYAGYAGTTANNNMAFGRSAMNYVTTGYENVAIGSNSLVYNQAGLFNVAIGSSAMYGVSGNSCTRNTIIGYKGAYLVRTAQYNTGIGYQVFYNINNGEANSAVGFNAGNSLTTGNYNCYFGRDAGFSNQTGASNVFIGYQAGYSETGSNKLYIDNSNTATPLIYGDFSADYLKINGGEKAKNNIYTTTQVLNHANNFVYADGTSGAVDITLPTGTIYNETVYYIKCINADNTVRIVADGADTIDGAATVTLALNDSYILQYIFSKNKWYIF</sequence>
<gene>
    <name evidence="2" type="ORF">MM415A00253_0026</name>
    <name evidence="1" type="ORF">MM415B00498_0003</name>
</gene>
<protein>
    <submittedName>
        <fullName evidence="2">Putative tail protein</fullName>
    </submittedName>
</protein>
<evidence type="ECO:0000313" key="2">
    <source>
        <dbReference type="EMBL" id="QJA83778.1"/>
    </source>
</evidence>
<dbReference type="EMBL" id="MT141519">
    <property type="protein sequence ID" value="QJA64388.1"/>
    <property type="molecule type" value="Genomic_DNA"/>
</dbReference>